<sequence length="263" mass="29710">MSQKVVEALNKGAGPDSPRHIPLVVRGYNIKKEVGSFIRLIVKGNIEWEMSKWSQELSPCEWLLKLVNFDEFDLHPLDSPKVFQIRQDFRHNRQYAGLRAFVAGDIPLRKVKDFTAEGAASSGSDNEYRNMTVQKQRDRRLRAEHWARELIKSPLERIIQSADVVCTTTHMSRDVTYNTFRESAKAIVLADAGSMQKAEAIVVWGPSFKPCAIGGDVGRKTRLFIDPSHMQGDKYSNHFGPEARISVLRHMMGSGNAIFILAV</sequence>
<name>A0AAD9HC48_9PEZI</name>
<proteinExistence type="predicted"/>
<dbReference type="AlphaFoldDB" id="A0AAD9HC48"/>
<evidence type="ECO:0000313" key="2">
    <source>
        <dbReference type="Proteomes" id="UP001232148"/>
    </source>
</evidence>
<gene>
    <name evidence="1" type="ORF">LX32DRAFT_730677</name>
</gene>
<keyword evidence="2" id="KW-1185">Reference proteome</keyword>
<accession>A0AAD9HC48</accession>
<comment type="caution">
    <text evidence="1">The sequence shown here is derived from an EMBL/GenBank/DDBJ whole genome shotgun (WGS) entry which is preliminary data.</text>
</comment>
<organism evidence="1 2">
    <name type="scientific">Colletotrichum zoysiae</name>
    <dbReference type="NCBI Taxonomy" id="1216348"/>
    <lineage>
        <taxon>Eukaryota</taxon>
        <taxon>Fungi</taxon>
        <taxon>Dikarya</taxon>
        <taxon>Ascomycota</taxon>
        <taxon>Pezizomycotina</taxon>
        <taxon>Sordariomycetes</taxon>
        <taxon>Hypocreomycetidae</taxon>
        <taxon>Glomerellales</taxon>
        <taxon>Glomerellaceae</taxon>
        <taxon>Colletotrichum</taxon>
        <taxon>Colletotrichum graminicola species complex</taxon>
    </lineage>
</organism>
<reference evidence="1" key="1">
    <citation type="submission" date="2021-06" db="EMBL/GenBank/DDBJ databases">
        <title>Comparative genomics, transcriptomics and evolutionary studies reveal genomic signatures of adaptation to plant cell wall in hemibiotrophic fungi.</title>
        <authorList>
            <consortium name="DOE Joint Genome Institute"/>
            <person name="Baroncelli R."/>
            <person name="Diaz J.F."/>
            <person name="Benocci T."/>
            <person name="Peng M."/>
            <person name="Battaglia E."/>
            <person name="Haridas S."/>
            <person name="Andreopoulos W."/>
            <person name="Labutti K."/>
            <person name="Pangilinan J."/>
            <person name="Floch G.L."/>
            <person name="Makela M.R."/>
            <person name="Henrissat B."/>
            <person name="Grigoriev I.V."/>
            <person name="Crouch J.A."/>
            <person name="De Vries R.P."/>
            <person name="Sukno S.A."/>
            <person name="Thon M.R."/>
        </authorList>
    </citation>
    <scope>NUCLEOTIDE SEQUENCE</scope>
    <source>
        <strain evidence="1">MAFF235873</strain>
    </source>
</reference>
<protein>
    <submittedName>
        <fullName evidence="1">Uncharacterized protein</fullName>
    </submittedName>
</protein>
<evidence type="ECO:0000313" key="1">
    <source>
        <dbReference type="EMBL" id="KAK2025622.1"/>
    </source>
</evidence>
<dbReference type="EMBL" id="MU842933">
    <property type="protein sequence ID" value="KAK2025622.1"/>
    <property type="molecule type" value="Genomic_DNA"/>
</dbReference>
<dbReference type="Proteomes" id="UP001232148">
    <property type="component" value="Unassembled WGS sequence"/>
</dbReference>